<accession>A0ABR0EVP5</accession>
<sequence length="545" mass="58181">MASKFTQQDQGRITQVSGQHQQAPVSGNKRSRAEAGLTQDSAANAPAKRPKLALPTVPQREVTTQVSPPSAAIPTAAPSTEPAGQPSGTLFGQSWEDYARTSAEYCAQLGLPVTEEEVFLTHPQPAVEPFIGPAPAEGFDLTCDGFFQPLPGSLGEVANFTGYPSPPPTIPSPPSPPRQARQSPEEQWGCFAPAPQQAHEVVDLTSDDGADAPLPPAQPSAPQPAGPVIDLTGDDSSPSSEPLATPSAPQPAPVIRQVDQRSPLEREREFLAMQMQGLREEQAKTGIYDGPANISKRTKTQKSTARMQTFREDARRAREAEPIPWPDQQRLQQQREEKAEQRKIANRAANARLRARKKAEKEAEKKATAAAAPAAATPKRTAKKGASPRQKVQASPAPEGRPSPASTEQDARARKLSGDSLQSELNQQKESSTEAGSGEQTPITSPEAVSEEDLAAQLELAMDSAVQSAGEEKEDDDESLFGEREAAAAEVEDDNASLFGEEEENDAFAELFGEEDEPAAAPAEPIKPAPKPRVGLVLPLSARKD</sequence>
<evidence type="ECO:0000313" key="3">
    <source>
        <dbReference type="Proteomes" id="UP001305779"/>
    </source>
</evidence>
<feature type="compositionally biased region" description="Polar residues" evidence="1">
    <location>
        <begin position="1"/>
        <end position="25"/>
    </location>
</feature>
<feature type="compositionally biased region" description="Basic and acidic residues" evidence="1">
    <location>
        <begin position="333"/>
        <end position="343"/>
    </location>
</feature>
<feature type="compositionally biased region" description="Basic and acidic residues" evidence="1">
    <location>
        <begin position="309"/>
        <end position="321"/>
    </location>
</feature>
<feature type="compositionally biased region" description="Polar residues" evidence="1">
    <location>
        <begin position="419"/>
        <end position="444"/>
    </location>
</feature>
<feature type="compositionally biased region" description="Pro residues" evidence="1">
    <location>
        <begin position="164"/>
        <end position="177"/>
    </location>
</feature>
<feature type="compositionally biased region" description="Low complexity" evidence="1">
    <location>
        <begin position="67"/>
        <end position="83"/>
    </location>
</feature>
<dbReference type="EMBL" id="JAXOVC010000002">
    <property type="protein sequence ID" value="KAK4505689.1"/>
    <property type="molecule type" value="Genomic_DNA"/>
</dbReference>
<feature type="region of interest" description="Disordered" evidence="1">
    <location>
        <begin position="1"/>
        <end position="94"/>
    </location>
</feature>
<feature type="compositionally biased region" description="Basic and acidic residues" evidence="1">
    <location>
        <begin position="258"/>
        <end position="267"/>
    </location>
</feature>
<evidence type="ECO:0000256" key="1">
    <source>
        <dbReference type="SAM" id="MobiDB-lite"/>
    </source>
</evidence>
<reference evidence="2 3" key="1">
    <citation type="journal article" date="2023" name="G3 (Bethesda)">
        <title>A chromosome-level genome assembly of Zasmidium syzygii isolated from banana leaves.</title>
        <authorList>
            <person name="van Westerhoven A.C."/>
            <person name="Mehrabi R."/>
            <person name="Talebi R."/>
            <person name="Steentjes M.B.F."/>
            <person name="Corcolon B."/>
            <person name="Chong P.A."/>
            <person name="Kema G.H.J."/>
            <person name="Seidl M.F."/>
        </authorList>
    </citation>
    <scope>NUCLEOTIDE SEQUENCE [LARGE SCALE GENOMIC DNA]</scope>
    <source>
        <strain evidence="2 3">P124</strain>
    </source>
</reference>
<keyword evidence="3" id="KW-1185">Reference proteome</keyword>
<comment type="caution">
    <text evidence="2">The sequence shown here is derived from an EMBL/GenBank/DDBJ whole genome shotgun (WGS) entry which is preliminary data.</text>
</comment>
<organism evidence="2 3">
    <name type="scientific">Zasmidium cellare</name>
    <name type="common">Wine cellar mold</name>
    <name type="synonym">Racodium cellare</name>
    <dbReference type="NCBI Taxonomy" id="395010"/>
    <lineage>
        <taxon>Eukaryota</taxon>
        <taxon>Fungi</taxon>
        <taxon>Dikarya</taxon>
        <taxon>Ascomycota</taxon>
        <taxon>Pezizomycotina</taxon>
        <taxon>Dothideomycetes</taxon>
        <taxon>Dothideomycetidae</taxon>
        <taxon>Mycosphaerellales</taxon>
        <taxon>Mycosphaerellaceae</taxon>
        <taxon>Zasmidium</taxon>
    </lineage>
</organism>
<protein>
    <submittedName>
        <fullName evidence="2">Uncharacterized protein</fullName>
    </submittedName>
</protein>
<feature type="region of interest" description="Disordered" evidence="1">
    <location>
        <begin position="157"/>
        <end position="267"/>
    </location>
</feature>
<feature type="compositionally biased region" description="Low complexity" evidence="1">
    <location>
        <begin position="368"/>
        <end position="379"/>
    </location>
</feature>
<feature type="compositionally biased region" description="Pro residues" evidence="1">
    <location>
        <begin position="213"/>
        <end position="225"/>
    </location>
</feature>
<dbReference type="Proteomes" id="UP001305779">
    <property type="component" value="Unassembled WGS sequence"/>
</dbReference>
<feature type="region of interest" description="Disordered" evidence="1">
    <location>
        <begin position="283"/>
        <end position="545"/>
    </location>
</feature>
<name>A0ABR0EVP5_ZASCE</name>
<gene>
    <name evidence="2" type="ORF">PRZ48_003654</name>
</gene>
<feature type="compositionally biased region" description="Acidic residues" evidence="1">
    <location>
        <begin position="490"/>
        <end position="518"/>
    </location>
</feature>
<evidence type="ECO:0000313" key="2">
    <source>
        <dbReference type="EMBL" id="KAK4505689.1"/>
    </source>
</evidence>
<proteinExistence type="predicted"/>